<protein>
    <submittedName>
        <fullName evidence="2">DNA-binding transcriptional activator of the SARP family</fullName>
    </submittedName>
</protein>
<dbReference type="AlphaFoldDB" id="A0A1I6WNG1"/>
<dbReference type="Gene3D" id="1.10.10.10">
    <property type="entry name" value="Winged helix-like DNA-binding domain superfamily/Winged helix DNA-binding domain"/>
    <property type="match status" value="1"/>
</dbReference>
<name>A0A1I6WNG1_9RHOB</name>
<dbReference type="PANTHER" id="PTHR35807">
    <property type="entry name" value="TRANSCRIPTIONAL REGULATOR REDD-RELATED"/>
    <property type="match status" value="1"/>
</dbReference>
<dbReference type="Gene3D" id="3.40.50.300">
    <property type="entry name" value="P-loop containing nucleotide triphosphate hydrolases"/>
    <property type="match status" value="1"/>
</dbReference>
<dbReference type="Proteomes" id="UP000199392">
    <property type="component" value="Unassembled WGS sequence"/>
</dbReference>
<feature type="domain" description="Bacterial transcriptional activator" evidence="1">
    <location>
        <begin position="95"/>
        <end position="228"/>
    </location>
</feature>
<evidence type="ECO:0000259" key="1">
    <source>
        <dbReference type="SMART" id="SM01043"/>
    </source>
</evidence>
<dbReference type="SMART" id="SM01043">
    <property type="entry name" value="BTAD"/>
    <property type="match status" value="1"/>
</dbReference>
<dbReference type="STRING" id="311180.SAMN04488050_1314"/>
<dbReference type="SUPFAM" id="SSF52540">
    <property type="entry name" value="P-loop containing nucleoside triphosphate hydrolases"/>
    <property type="match status" value="1"/>
</dbReference>
<gene>
    <name evidence="2" type="ORF">SAMN04488050_1314</name>
</gene>
<keyword evidence="2" id="KW-0238">DNA-binding</keyword>
<dbReference type="GO" id="GO:0003677">
    <property type="term" value="F:DNA binding"/>
    <property type="evidence" value="ECO:0007669"/>
    <property type="project" value="UniProtKB-KW"/>
</dbReference>
<proteinExistence type="predicted"/>
<dbReference type="Pfam" id="PF13191">
    <property type="entry name" value="AAA_16"/>
    <property type="match status" value="1"/>
</dbReference>
<dbReference type="InterPro" id="IPR027417">
    <property type="entry name" value="P-loop_NTPase"/>
</dbReference>
<dbReference type="InterPro" id="IPR011990">
    <property type="entry name" value="TPR-like_helical_dom_sf"/>
</dbReference>
<evidence type="ECO:0000313" key="3">
    <source>
        <dbReference type="Proteomes" id="UP000199392"/>
    </source>
</evidence>
<reference evidence="3" key="1">
    <citation type="submission" date="2016-10" db="EMBL/GenBank/DDBJ databases">
        <authorList>
            <person name="Varghese N."/>
            <person name="Submissions S."/>
        </authorList>
    </citation>
    <scope>NUCLEOTIDE SEQUENCE [LARGE SCALE GENOMIC DNA]</scope>
    <source>
        <strain evidence="3">DSM 26894</strain>
    </source>
</reference>
<evidence type="ECO:0000313" key="2">
    <source>
        <dbReference type="EMBL" id="SFT27456.1"/>
    </source>
</evidence>
<dbReference type="InterPro" id="IPR005158">
    <property type="entry name" value="BTAD"/>
</dbReference>
<accession>A0A1I6WNG1</accession>
<sequence>MELWLECLGGLALSRDGTPIALSARKARMLLGLLAAARRRSMPRARLAALLWETSDAEQARVSLRQASAQIRRACGEGWIEAEGDDLRLGTAVSTDLDAFHAALARNDAAEAVRLYRGPFLDGHDGVSPDLEQALSAERARLTSLACETLAGELERVEDSAGASALAHRLLGLDPLNEVAHRRLMRIDASNGMRGAARARFEALETALAQDLGTVPEPETRALFDRVRRGSGGAPAPAPAMQSDAAPEVAPAYLLLGLEMDPMPDRTGLRRAALTAGGQEHSAGPGEIAFLFTRQELRPVSNIALELAAAAEASMAFGLVDVSGTNEVPPRCIVNARRIAALAEPGQVLLARHLATRLGLAAAPDQRAVHLQAGAAPQRPQLPMIGRALELAQAEAAIAAAADMRTSLVVHISGEAGIGKSRLATEILHRAARSGRATVEIGFDAFSPGERHPAQRLASSLPIAPRPRPDATAVERAVLAWLADPEITPDVALRMSALDPETQQRLILDVLSDALRQAASEATLIVLIEDCHWSPLGAGDFILELLGRLQQSPVIFLLTERPHEGSLDHRLSARAQAGVVRIALSPLPHAAARELVQAIAPGHAAAHATVAHAGGHPLFLIRLLEAKWSAGALPQSVAELVQEQIERLPEEERAALRRASILGVRFSSSDCAAIFPELPRPRPNGDLLHPADLGLAFGHDLVHRAIYESVPVPLRKEWHARAAGYFRETDPIRWADHALRTDSDAEACRAAAAAANAMIAARRFSAALPYVEAGLARGAEPEAVAELHSCRAGLRRIRGDMAGALDDYRAAHASATRAETRAAMLCRQALVLHRMDRGAEADRALDAAEEIAGRIGLSGLGRAEIHEQRGNRAFVLGDHAACMAQHRASLAAAEATGDPRGIARGHGGIGDAAYAAGRFATAYHHFSRAVEKAEEAGLGLVREEYLFMRAFSLFFAEPGPRAHLLVDIAVDSALQCGAARTEMIGREVRAEMRLANADMSGLEEDLEAITKLASARGESRFSKDVETLYAFVALRRGDMASARARIEPLLPGAGSDAYIGGTIYGLAVLAAKDSPQRDQAIADGLACIARKSLAHAVIWFHGCVLERAVLDGDADLATRHIHLLETFTKDEPIGLVSLMIRAAELGLRATAEGERRELEISLRKACLADFVRFLAPRSA</sequence>
<keyword evidence="3" id="KW-1185">Reference proteome</keyword>
<dbReference type="Gene3D" id="1.25.40.10">
    <property type="entry name" value="Tetratricopeptide repeat domain"/>
    <property type="match status" value="2"/>
</dbReference>
<dbReference type="OrthoDB" id="341967at2"/>
<dbReference type="InterPro" id="IPR036388">
    <property type="entry name" value="WH-like_DNA-bd_sf"/>
</dbReference>
<organism evidence="2 3">
    <name type="scientific">Alloyangia pacifica</name>
    <dbReference type="NCBI Taxonomy" id="311180"/>
    <lineage>
        <taxon>Bacteria</taxon>
        <taxon>Pseudomonadati</taxon>
        <taxon>Pseudomonadota</taxon>
        <taxon>Alphaproteobacteria</taxon>
        <taxon>Rhodobacterales</taxon>
        <taxon>Roseobacteraceae</taxon>
        <taxon>Alloyangia</taxon>
    </lineage>
</organism>
<dbReference type="EMBL" id="FOZW01000031">
    <property type="protein sequence ID" value="SFT27456.1"/>
    <property type="molecule type" value="Genomic_DNA"/>
</dbReference>
<dbReference type="InterPro" id="IPR051677">
    <property type="entry name" value="AfsR-DnrI-RedD_regulator"/>
</dbReference>
<dbReference type="InterPro" id="IPR041664">
    <property type="entry name" value="AAA_16"/>
</dbReference>
<dbReference type="SUPFAM" id="SSF48452">
    <property type="entry name" value="TPR-like"/>
    <property type="match status" value="2"/>
</dbReference>
<dbReference type="Pfam" id="PF03704">
    <property type="entry name" value="BTAD"/>
    <property type="match status" value="1"/>
</dbReference>